<feature type="non-terminal residue" evidence="6">
    <location>
        <position position="1"/>
    </location>
</feature>
<feature type="domain" description="Carboxylesterase type B" evidence="5">
    <location>
        <begin position="2"/>
        <end position="143"/>
    </location>
</feature>
<dbReference type="EMBL" id="GEDC01020294">
    <property type="protein sequence ID" value="JAS17004.1"/>
    <property type="molecule type" value="Transcribed_RNA"/>
</dbReference>
<name>A0A1B6CUA2_9HEMI</name>
<evidence type="ECO:0000256" key="1">
    <source>
        <dbReference type="ARBA" id="ARBA00005964"/>
    </source>
</evidence>
<keyword evidence="3" id="KW-0378">Hydrolase</keyword>
<sequence>ILSPLSKGLFHRAIGQSGTAVSPWAFNPAPKVVATEIAHIMGVVTTNNQRLYDHFMTANSTALTLASDVVLFAKLQNIRDININYYVPCAEVGRKGQKFITKPPIEILKEGNFNQVPMMVGTTDADGTIFLAFKKFTEDDFKTMNDFGDWAVPSTWKLESTFLKNIVGNTLKHHFFGSNPLSYKFINDLVQELDMGMSFH</sequence>
<evidence type="ECO:0000256" key="3">
    <source>
        <dbReference type="ARBA" id="ARBA00022801"/>
    </source>
</evidence>
<dbReference type="InterPro" id="IPR029058">
    <property type="entry name" value="AB_hydrolase_fold"/>
</dbReference>
<protein>
    <recommendedName>
        <fullName evidence="5">Carboxylesterase type B domain-containing protein</fullName>
    </recommendedName>
</protein>
<gene>
    <name evidence="6" type="ORF">g.5957</name>
</gene>
<proteinExistence type="inferred from homology"/>
<reference evidence="6" key="1">
    <citation type="submission" date="2015-12" db="EMBL/GenBank/DDBJ databases">
        <title>De novo transcriptome assembly of four potential Pierce s Disease insect vectors from Arizona vineyards.</title>
        <authorList>
            <person name="Tassone E.E."/>
        </authorList>
    </citation>
    <scope>NUCLEOTIDE SEQUENCE</scope>
</reference>
<evidence type="ECO:0000256" key="4">
    <source>
        <dbReference type="ARBA" id="ARBA00023180"/>
    </source>
</evidence>
<keyword evidence="4" id="KW-0325">Glycoprotein</keyword>
<dbReference type="Pfam" id="PF00135">
    <property type="entry name" value="COesterase"/>
    <property type="match status" value="1"/>
</dbReference>
<keyword evidence="2" id="KW-0719">Serine esterase</keyword>
<dbReference type="SUPFAM" id="SSF53474">
    <property type="entry name" value="alpha/beta-Hydrolases"/>
    <property type="match status" value="1"/>
</dbReference>
<evidence type="ECO:0000313" key="6">
    <source>
        <dbReference type="EMBL" id="JAS17004.1"/>
    </source>
</evidence>
<dbReference type="Gene3D" id="3.40.50.1820">
    <property type="entry name" value="alpha/beta hydrolase"/>
    <property type="match status" value="1"/>
</dbReference>
<dbReference type="PANTHER" id="PTHR43142">
    <property type="entry name" value="CARBOXYLIC ESTER HYDROLASE"/>
    <property type="match status" value="1"/>
</dbReference>
<evidence type="ECO:0000259" key="5">
    <source>
        <dbReference type="Pfam" id="PF00135"/>
    </source>
</evidence>
<dbReference type="GO" id="GO:0052689">
    <property type="term" value="F:carboxylic ester hydrolase activity"/>
    <property type="evidence" value="ECO:0007669"/>
    <property type="project" value="UniProtKB-KW"/>
</dbReference>
<dbReference type="InterPro" id="IPR002018">
    <property type="entry name" value="CarbesteraseB"/>
</dbReference>
<dbReference type="AlphaFoldDB" id="A0A1B6CUA2"/>
<dbReference type="PANTHER" id="PTHR43142:SF1">
    <property type="entry name" value="CARBOXYLIC ESTER HYDROLASE"/>
    <property type="match status" value="1"/>
</dbReference>
<accession>A0A1B6CUA2</accession>
<comment type="similarity">
    <text evidence="1">Belongs to the type-B carboxylesterase/lipase family.</text>
</comment>
<organism evidence="6">
    <name type="scientific">Clastoptera arizonana</name>
    <name type="common">Arizona spittle bug</name>
    <dbReference type="NCBI Taxonomy" id="38151"/>
    <lineage>
        <taxon>Eukaryota</taxon>
        <taxon>Metazoa</taxon>
        <taxon>Ecdysozoa</taxon>
        <taxon>Arthropoda</taxon>
        <taxon>Hexapoda</taxon>
        <taxon>Insecta</taxon>
        <taxon>Pterygota</taxon>
        <taxon>Neoptera</taxon>
        <taxon>Paraneoptera</taxon>
        <taxon>Hemiptera</taxon>
        <taxon>Auchenorrhyncha</taxon>
        <taxon>Cercopoidea</taxon>
        <taxon>Clastopteridae</taxon>
        <taxon>Clastoptera</taxon>
    </lineage>
</organism>
<evidence type="ECO:0000256" key="2">
    <source>
        <dbReference type="ARBA" id="ARBA00022487"/>
    </source>
</evidence>